<name>A0A399E523_9DEIN</name>
<evidence type="ECO:0000313" key="2">
    <source>
        <dbReference type="Proteomes" id="UP000266089"/>
    </source>
</evidence>
<dbReference type="Proteomes" id="UP000266089">
    <property type="component" value="Unassembled WGS sequence"/>
</dbReference>
<gene>
    <name evidence="1" type="ORF">Mcate_00541</name>
</gene>
<proteinExistence type="predicted"/>
<dbReference type="AlphaFoldDB" id="A0A399E523"/>
<sequence>MRLDRLNPEWLKLAVAGLTENAQAQPGKTAWIAIPTSPADKVQVGLKLNEIGYIVYLRRPGGKEDPREMQALLNALNLGPATKIVEAKGRMPRKWGARRYLVAVVLEKKAA</sequence>
<evidence type="ECO:0000313" key="1">
    <source>
        <dbReference type="EMBL" id="RIH79028.1"/>
    </source>
</evidence>
<accession>A0A399E523</accession>
<dbReference type="EMBL" id="QWKX01000009">
    <property type="protein sequence ID" value="RIH79028.1"/>
    <property type="molecule type" value="Genomic_DNA"/>
</dbReference>
<organism evidence="1 2">
    <name type="scientific">Meiothermus taiwanensis</name>
    <dbReference type="NCBI Taxonomy" id="172827"/>
    <lineage>
        <taxon>Bacteria</taxon>
        <taxon>Thermotogati</taxon>
        <taxon>Deinococcota</taxon>
        <taxon>Deinococci</taxon>
        <taxon>Thermales</taxon>
        <taxon>Thermaceae</taxon>
        <taxon>Meiothermus</taxon>
    </lineage>
</organism>
<comment type="caution">
    <text evidence="1">The sequence shown here is derived from an EMBL/GenBank/DDBJ whole genome shotgun (WGS) entry which is preliminary data.</text>
</comment>
<protein>
    <submittedName>
        <fullName evidence="1">Uncharacterized protein</fullName>
    </submittedName>
</protein>
<reference evidence="1 2" key="1">
    <citation type="submission" date="2018-08" db="EMBL/GenBank/DDBJ databases">
        <title>Meiothermus cateniformans JCM 15151 genome sequencing project.</title>
        <authorList>
            <person name="Da Costa M.S."/>
            <person name="Albuquerque L."/>
            <person name="Raposo P."/>
            <person name="Froufe H.J.C."/>
            <person name="Barroso C.S."/>
            <person name="Egas C."/>
        </authorList>
    </citation>
    <scope>NUCLEOTIDE SEQUENCE [LARGE SCALE GENOMIC DNA]</scope>
    <source>
        <strain evidence="1 2">JCM 15151</strain>
    </source>
</reference>